<dbReference type="InterPro" id="IPR001117">
    <property type="entry name" value="Cu-oxidase_2nd"/>
</dbReference>
<dbReference type="InterPro" id="IPR011707">
    <property type="entry name" value="Cu-oxidase-like_N"/>
</dbReference>
<dbReference type="CDD" id="cd13900">
    <property type="entry name" value="CuRO_3_Tth-MCO_like"/>
    <property type="match status" value="1"/>
</dbReference>
<dbReference type="Gene3D" id="2.60.40.420">
    <property type="entry name" value="Cupredoxins - blue copper proteins"/>
    <property type="match status" value="3"/>
</dbReference>
<dbReference type="Pfam" id="PF00394">
    <property type="entry name" value="Cu-oxidase"/>
    <property type="match status" value="1"/>
</dbReference>
<dbReference type="OrthoDB" id="345021at2"/>
<organism evidence="6 7">
    <name type="scientific">Arthrobacter oryzae</name>
    <dbReference type="NCBI Taxonomy" id="409290"/>
    <lineage>
        <taxon>Bacteria</taxon>
        <taxon>Bacillati</taxon>
        <taxon>Actinomycetota</taxon>
        <taxon>Actinomycetes</taxon>
        <taxon>Micrococcales</taxon>
        <taxon>Micrococcaceae</taxon>
        <taxon>Arthrobacter</taxon>
    </lineage>
</organism>
<dbReference type="Pfam" id="PF07732">
    <property type="entry name" value="Cu-oxidase_3"/>
    <property type="match status" value="1"/>
</dbReference>
<keyword evidence="1" id="KW-0479">Metal-binding</keyword>
<proteinExistence type="predicted"/>
<dbReference type="CDD" id="cd13853">
    <property type="entry name" value="CuRO_1_Tth-MCO_like"/>
    <property type="match status" value="1"/>
</dbReference>
<feature type="domain" description="Plastocyanin-like" evidence="5">
    <location>
        <begin position="71"/>
        <end position="177"/>
    </location>
</feature>
<dbReference type="PROSITE" id="PS51318">
    <property type="entry name" value="TAT"/>
    <property type="match status" value="1"/>
</dbReference>
<dbReference type="InterPro" id="IPR006311">
    <property type="entry name" value="TAT_signal"/>
</dbReference>
<gene>
    <name evidence="6" type="ORF">C8D78_1732</name>
</gene>
<dbReference type="GO" id="GO:0016491">
    <property type="term" value="F:oxidoreductase activity"/>
    <property type="evidence" value="ECO:0007669"/>
    <property type="project" value="UniProtKB-KW"/>
</dbReference>
<evidence type="ECO:0000313" key="7">
    <source>
        <dbReference type="Proteomes" id="UP000276055"/>
    </source>
</evidence>
<keyword evidence="2" id="KW-0560">Oxidoreductase</keyword>
<dbReference type="EMBL" id="RBIR01000003">
    <property type="protein sequence ID" value="RKR19920.1"/>
    <property type="molecule type" value="Genomic_DNA"/>
</dbReference>
<dbReference type="InterPro" id="IPR002355">
    <property type="entry name" value="Cu_oxidase_Cu_BS"/>
</dbReference>
<dbReference type="PROSITE" id="PS00080">
    <property type="entry name" value="MULTICOPPER_OXIDASE2"/>
    <property type="match status" value="1"/>
</dbReference>
<dbReference type="InterPro" id="IPR045087">
    <property type="entry name" value="Cu-oxidase_fam"/>
</dbReference>
<evidence type="ECO:0000259" key="4">
    <source>
        <dbReference type="Pfam" id="PF07731"/>
    </source>
</evidence>
<dbReference type="CDD" id="cd13881">
    <property type="entry name" value="CuRO_2_McoC_like"/>
    <property type="match status" value="1"/>
</dbReference>
<evidence type="ECO:0000313" key="6">
    <source>
        <dbReference type="EMBL" id="RKR19920.1"/>
    </source>
</evidence>
<sequence>MQPVSRREALLVGALGLAGTAAGAAGLAWTLTSRGAPATGAALTHPVELRSAGGRLALELQAGRGLLELAGRQATALGYNGAIPGPTLRLRAGDELSIRLTNRLAGPTNLHVHGLHVSPQGNGDNVFVRVDSGETFDYEYRLPADHPPGVYWYHPHHHGMVADQIFGGLFGAIVVEDTIPIPAAMDRVLVVSDTDLDAAGNVRKVAPTERMAGREGAIVLVNGQSNPRLSAYPGQRERWRLVNACVARYLRLQLDGQGMQLLGMDSGHFQAPAPVDEVLLAPGNRADLLITMAAGESVLRAAYYDRGSMPGMMRRAPAGRVPADRPGEVSLATLQVAGQPGAGPAGLPPRPAPADLRRIPVAAHRQFLLAAGMGSMGGGGTGMAAFTINGRSFNPDRTDTTVAAGSVEEWTVVNTSSMDHPFHLHVWPMQIIAVNGVAPVSPLWQDVVNVPANGQVSVRVAFKDFTGRSAYHCHILDHEDLGMMGAIEVH</sequence>
<dbReference type="InterPro" id="IPR011706">
    <property type="entry name" value="Cu-oxidase_C"/>
</dbReference>
<dbReference type="Proteomes" id="UP000276055">
    <property type="component" value="Unassembled WGS sequence"/>
</dbReference>
<protein>
    <submittedName>
        <fullName evidence="6">FtsP/CotA-like multicopper oxidase with cupredoxin domain</fullName>
    </submittedName>
</protein>
<evidence type="ECO:0000259" key="3">
    <source>
        <dbReference type="Pfam" id="PF00394"/>
    </source>
</evidence>
<reference evidence="6 7" key="1">
    <citation type="submission" date="2018-10" db="EMBL/GenBank/DDBJ databases">
        <title>Genomic Encyclopedia of Type Strains, Phase IV (KMG-IV): sequencing the most valuable type-strain genomes for metagenomic binning, comparative biology and taxonomic classification.</title>
        <authorList>
            <person name="Goeker M."/>
        </authorList>
    </citation>
    <scope>NUCLEOTIDE SEQUENCE [LARGE SCALE GENOMIC DNA]</scope>
    <source>
        <strain evidence="6 7">DSM 25586</strain>
    </source>
</reference>
<evidence type="ECO:0000256" key="1">
    <source>
        <dbReference type="ARBA" id="ARBA00022723"/>
    </source>
</evidence>
<dbReference type="InterPro" id="IPR008972">
    <property type="entry name" value="Cupredoxin"/>
</dbReference>
<dbReference type="Pfam" id="PF07731">
    <property type="entry name" value="Cu-oxidase_2"/>
    <property type="match status" value="1"/>
</dbReference>
<dbReference type="PANTHER" id="PTHR11709:SF2">
    <property type="entry name" value="MULTICOPPER OXIDASE LPR1"/>
    <property type="match status" value="1"/>
</dbReference>
<accession>A0A495ESD9</accession>
<evidence type="ECO:0000259" key="5">
    <source>
        <dbReference type="Pfam" id="PF07732"/>
    </source>
</evidence>
<dbReference type="SUPFAM" id="SSF49503">
    <property type="entry name" value="Cupredoxins"/>
    <property type="match status" value="3"/>
</dbReference>
<dbReference type="RefSeq" id="WP_120952372.1">
    <property type="nucleotide sequence ID" value="NZ_RBIR01000003.1"/>
</dbReference>
<dbReference type="PANTHER" id="PTHR11709">
    <property type="entry name" value="MULTI-COPPER OXIDASE"/>
    <property type="match status" value="1"/>
</dbReference>
<feature type="domain" description="Plastocyanin-like" evidence="4">
    <location>
        <begin position="386"/>
        <end position="489"/>
    </location>
</feature>
<feature type="domain" description="Plastocyanin-like" evidence="3">
    <location>
        <begin position="217"/>
        <end position="294"/>
    </location>
</feature>
<name>A0A495ESD9_9MICC</name>
<dbReference type="AlphaFoldDB" id="A0A495ESD9"/>
<evidence type="ECO:0000256" key="2">
    <source>
        <dbReference type="ARBA" id="ARBA00023002"/>
    </source>
</evidence>
<comment type="caution">
    <text evidence="6">The sequence shown here is derived from an EMBL/GenBank/DDBJ whole genome shotgun (WGS) entry which is preliminary data.</text>
</comment>
<dbReference type="GO" id="GO:0005507">
    <property type="term" value="F:copper ion binding"/>
    <property type="evidence" value="ECO:0007669"/>
    <property type="project" value="InterPro"/>
</dbReference>